<keyword evidence="4 6" id="KW-1133">Transmembrane helix</keyword>
<dbReference type="Proteomes" id="UP000191500">
    <property type="component" value="Unassembled WGS sequence"/>
</dbReference>
<evidence type="ECO:0000256" key="1">
    <source>
        <dbReference type="ARBA" id="ARBA00004141"/>
    </source>
</evidence>
<feature type="transmembrane region" description="Helical" evidence="6">
    <location>
        <begin position="346"/>
        <end position="372"/>
    </location>
</feature>
<evidence type="ECO:0000259" key="7">
    <source>
        <dbReference type="PROSITE" id="PS50850"/>
    </source>
</evidence>
<feature type="transmembrane region" description="Helical" evidence="6">
    <location>
        <begin position="20"/>
        <end position="42"/>
    </location>
</feature>
<dbReference type="SUPFAM" id="SSF103473">
    <property type="entry name" value="MFS general substrate transporter"/>
    <property type="match status" value="1"/>
</dbReference>
<feature type="transmembrane region" description="Helical" evidence="6">
    <location>
        <begin position="423"/>
        <end position="444"/>
    </location>
</feature>
<proteinExistence type="predicted"/>
<comment type="subcellular location">
    <subcellularLocation>
        <location evidence="1">Membrane</location>
        <topology evidence="1">Multi-pass membrane protein</topology>
    </subcellularLocation>
</comment>
<feature type="transmembrane region" description="Helical" evidence="6">
    <location>
        <begin position="122"/>
        <end position="142"/>
    </location>
</feature>
<organism evidence="8 9">
    <name type="scientific">Penicillium coprophilum</name>
    <dbReference type="NCBI Taxonomy" id="36646"/>
    <lineage>
        <taxon>Eukaryota</taxon>
        <taxon>Fungi</taxon>
        <taxon>Dikarya</taxon>
        <taxon>Ascomycota</taxon>
        <taxon>Pezizomycotina</taxon>
        <taxon>Eurotiomycetes</taxon>
        <taxon>Eurotiomycetidae</taxon>
        <taxon>Eurotiales</taxon>
        <taxon>Aspergillaceae</taxon>
        <taxon>Penicillium</taxon>
    </lineage>
</organism>
<dbReference type="PANTHER" id="PTHR23506:SF35">
    <property type="entry name" value="MAJOR FACILITATOR SUPERFAMILY (MFS) PROFILE DOMAIN-CONTAINING PROTEIN-RELATED"/>
    <property type="match status" value="1"/>
</dbReference>
<dbReference type="Gene3D" id="1.20.1250.20">
    <property type="entry name" value="MFS general substrate transporter like domains"/>
    <property type="match status" value="2"/>
</dbReference>
<dbReference type="AlphaFoldDB" id="A0A1V6UZK5"/>
<feature type="transmembrane region" description="Helical" evidence="6">
    <location>
        <begin position="283"/>
        <end position="303"/>
    </location>
</feature>
<protein>
    <recommendedName>
        <fullName evidence="7">Major facilitator superfamily (MFS) profile domain-containing protein</fullName>
    </recommendedName>
</protein>
<dbReference type="InterPro" id="IPR011701">
    <property type="entry name" value="MFS"/>
</dbReference>
<feature type="transmembrane region" description="Helical" evidence="6">
    <location>
        <begin position="62"/>
        <end position="80"/>
    </location>
</feature>
<evidence type="ECO:0000256" key="6">
    <source>
        <dbReference type="SAM" id="Phobius"/>
    </source>
</evidence>
<dbReference type="PROSITE" id="PS50850">
    <property type="entry name" value="MFS"/>
    <property type="match status" value="1"/>
</dbReference>
<dbReference type="GO" id="GO:0016020">
    <property type="term" value="C:membrane"/>
    <property type="evidence" value="ECO:0007669"/>
    <property type="project" value="UniProtKB-SubCell"/>
</dbReference>
<keyword evidence="3 6" id="KW-0812">Transmembrane</keyword>
<dbReference type="Pfam" id="PF07690">
    <property type="entry name" value="MFS_1"/>
    <property type="match status" value="1"/>
</dbReference>
<name>A0A1V6UZK5_9EURO</name>
<feature type="domain" description="Major facilitator superfamily (MFS) profile" evidence="7">
    <location>
        <begin position="20"/>
        <end position="448"/>
    </location>
</feature>
<feature type="transmembrane region" description="Helical" evidence="6">
    <location>
        <begin position="246"/>
        <end position="263"/>
    </location>
</feature>
<dbReference type="InterPro" id="IPR020846">
    <property type="entry name" value="MFS_dom"/>
</dbReference>
<evidence type="ECO:0000256" key="5">
    <source>
        <dbReference type="ARBA" id="ARBA00023136"/>
    </source>
</evidence>
<dbReference type="GO" id="GO:0022857">
    <property type="term" value="F:transmembrane transporter activity"/>
    <property type="evidence" value="ECO:0007669"/>
    <property type="project" value="InterPro"/>
</dbReference>
<feature type="transmembrane region" description="Helical" evidence="6">
    <location>
        <begin position="92"/>
        <end position="110"/>
    </location>
</feature>
<accession>A0A1V6UZK5</accession>
<feature type="transmembrane region" description="Helical" evidence="6">
    <location>
        <begin position="179"/>
        <end position="199"/>
    </location>
</feature>
<feature type="transmembrane region" description="Helical" evidence="6">
    <location>
        <begin position="393"/>
        <end position="411"/>
    </location>
</feature>
<dbReference type="InterPro" id="IPR050930">
    <property type="entry name" value="MFS_Vesicular_Transporter"/>
</dbReference>
<feature type="transmembrane region" description="Helical" evidence="6">
    <location>
        <begin position="149"/>
        <end position="173"/>
    </location>
</feature>
<evidence type="ECO:0000313" key="8">
    <source>
        <dbReference type="EMBL" id="OQE43669.1"/>
    </source>
</evidence>
<evidence type="ECO:0000256" key="2">
    <source>
        <dbReference type="ARBA" id="ARBA00022448"/>
    </source>
</evidence>
<evidence type="ECO:0000256" key="4">
    <source>
        <dbReference type="ARBA" id="ARBA00022989"/>
    </source>
</evidence>
<keyword evidence="2" id="KW-0813">Transport</keyword>
<gene>
    <name evidence="8" type="ORF">PENCOP_c003G06600</name>
</gene>
<dbReference type="PANTHER" id="PTHR23506">
    <property type="entry name" value="GH10249P"/>
    <property type="match status" value="1"/>
</dbReference>
<feature type="transmembrane region" description="Helical" evidence="6">
    <location>
        <begin position="315"/>
        <end position="334"/>
    </location>
</feature>
<evidence type="ECO:0000256" key="3">
    <source>
        <dbReference type="ARBA" id="ARBA00022692"/>
    </source>
</evidence>
<dbReference type="InterPro" id="IPR036259">
    <property type="entry name" value="MFS_trans_sf"/>
</dbReference>
<keyword evidence="5 6" id="KW-0472">Membrane</keyword>
<reference evidence="9" key="1">
    <citation type="journal article" date="2017" name="Nat. Microbiol.">
        <title>Global analysis of biosynthetic gene clusters reveals vast potential of secondary metabolite production in Penicillium species.</title>
        <authorList>
            <person name="Nielsen J.C."/>
            <person name="Grijseels S."/>
            <person name="Prigent S."/>
            <person name="Ji B."/>
            <person name="Dainat J."/>
            <person name="Nielsen K.F."/>
            <person name="Frisvad J.C."/>
            <person name="Workman M."/>
            <person name="Nielsen J."/>
        </authorList>
    </citation>
    <scope>NUCLEOTIDE SEQUENCE [LARGE SCALE GENOMIC DNA]</scope>
    <source>
        <strain evidence="9">IBT 31321</strain>
    </source>
</reference>
<dbReference type="STRING" id="36646.A0A1V6UZK5"/>
<dbReference type="EMBL" id="MDDG01000003">
    <property type="protein sequence ID" value="OQE43669.1"/>
    <property type="molecule type" value="Genomic_DNA"/>
</dbReference>
<evidence type="ECO:0000313" key="9">
    <source>
        <dbReference type="Proteomes" id="UP000191500"/>
    </source>
</evidence>
<sequence>MNMEKHLPIGHSWRSSKWFILSTVAIALFAETFLYGFLVPILGEMIQDRLHVHPSKAQKLTSAVLALHGTLAVLSAPIIGHYADKNQNRKTALLLSLGWCIVGTGTVAGARSVPMLLLGRVMQGIAGSAVWIIGFATVADTISPNHIGFALSIMMSCANTGTIGGPAIAGLLLEVAGYWLTWSVPLVVLTIDFIARVCMIENPASPPSTSDGIPTETARLLPSRQEEQVSPEIGNLWRIMLCNGRAMTCLLTIIMGTTLNTSLDATLPLYVEEKFGWGPSTTGLLFAGLVVPGVLIGPVAGCLRDRIGTQIPTVFCATLQAIVLGVMGLAGSDIPWASAQNMGKPLYAACIVALGTLRPFVSGIAPVELTATTKAMQERSPGIFGPKGGMSRVFSMMDVAASLGMIIGPIIGGSLKEMLGYRYMSWTWSLVYLLLAALTICFLGPEDTDKAPRSEEEAHP</sequence>
<keyword evidence="9" id="KW-1185">Reference proteome</keyword>
<comment type="caution">
    <text evidence="8">The sequence shown here is derived from an EMBL/GenBank/DDBJ whole genome shotgun (WGS) entry which is preliminary data.</text>
</comment>